<evidence type="ECO:0000256" key="5">
    <source>
        <dbReference type="ARBA" id="ARBA00022781"/>
    </source>
</evidence>
<name>A0A1G2FC05_9BACT</name>
<keyword evidence="12" id="KW-1003">Cell membrane</keyword>
<evidence type="ECO:0000313" key="16">
    <source>
        <dbReference type="Proteomes" id="UP000176974"/>
    </source>
</evidence>
<comment type="similarity">
    <text evidence="1 12 13">Belongs to the ATPase B chain family.</text>
</comment>
<dbReference type="GO" id="GO:0046961">
    <property type="term" value="F:proton-transporting ATPase activity, rotational mechanism"/>
    <property type="evidence" value="ECO:0007669"/>
    <property type="project" value="TreeGrafter"/>
</dbReference>
<evidence type="ECO:0000256" key="9">
    <source>
        <dbReference type="ARBA" id="ARBA00023310"/>
    </source>
</evidence>
<comment type="caution">
    <text evidence="15">The sequence shown here is derived from an EMBL/GenBank/DDBJ whole genome shotgun (WGS) entry which is preliminary data.</text>
</comment>
<protein>
    <recommendedName>
        <fullName evidence="12">ATP synthase subunit b</fullName>
    </recommendedName>
    <alternativeName>
        <fullName evidence="12">ATP synthase F(0) sector subunit b</fullName>
    </alternativeName>
    <alternativeName>
        <fullName evidence="12">ATPase subunit I</fullName>
    </alternativeName>
    <alternativeName>
        <fullName evidence="12">F-type ATPase subunit b</fullName>
        <shortName evidence="12">F-ATPase subunit b</shortName>
    </alternativeName>
</protein>
<comment type="function">
    <text evidence="10 12">F(1)F(0) ATP synthase produces ATP from ADP in the presence of a proton or sodium gradient. F-type ATPases consist of two structural domains, F(1) containing the extramembraneous catalytic core and F(0) containing the membrane proton channel, linked together by a central stalk and a peripheral stalk. During catalysis, ATP synthesis in the catalytic domain of F(1) is coupled via a rotary mechanism of the central stalk subunits to proton translocation.</text>
</comment>
<dbReference type="PANTHER" id="PTHR33445">
    <property type="entry name" value="ATP SYNTHASE SUBUNIT B', CHLOROPLASTIC"/>
    <property type="match status" value="1"/>
</dbReference>
<evidence type="ECO:0000256" key="4">
    <source>
        <dbReference type="ARBA" id="ARBA00022692"/>
    </source>
</evidence>
<evidence type="ECO:0000313" key="15">
    <source>
        <dbReference type="EMBL" id="OGZ35616.1"/>
    </source>
</evidence>
<sequence length="168" mass="19617">MELLLEKLGLEPHILLAQIINFLILIFVLRRFLYKPLIKFLDKRKDIIEKGLNDAQKAKEELSKIQTIKEEKIIEGEREADKIIEKSKKTAEQKSGLILKETQEKSEGIIKEAKQMAEEEKKEAKQKLKEEIRDLVFLVSSKILEKNIGQKENEEIINQQLNLLNKKV</sequence>
<dbReference type="Proteomes" id="UP000176974">
    <property type="component" value="Unassembled WGS sequence"/>
</dbReference>
<dbReference type="InterPro" id="IPR050059">
    <property type="entry name" value="ATP_synthase_B_chain"/>
</dbReference>
<dbReference type="InterPro" id="IPR005864">
    <property type="entry name" value="ATP_synth_F0_bsu_bac"/>
</dbReference>
<keyword evidence="8 12" id="KW-0472">Membrane</keyword>
<dbReference type="EMBL" id="MHMY01000009">
    <property type="protein sequence ID" value="OGZ35616.1"/>
    <property type="molecule type" value="Genomic_DNA"/>
</dbReference>
<evidence type="ECO:0000256" key="10">
    <source>
        <dbReference type="ARBA" id="ARBA00025198"/>
    </source>
</evidence>
<keyword evidence="4 12" id="KW-0812">Transmembrane</keyword>
<evidence type="ECO:0000256" key="6">
    <source>
        <dbReference type="ARBA" id="ARBA00022989"/>
    </source>
</evidence>
<dbReference type="GO" id="GO:0045259">
    <property type="term" value="C:proton-transporting ATP synthase complex"/>
    <property type="evidence" value="ECO:0007669"/>
    <property type="project" value="UniProtKB-KW"/>
</dbReference>
<evidence type="ECO:0000256" key="8">
    <source>
        <dbReference type="ARBA" id="ARBA00023136"/>
    </source>
</evidence>
<proteinExistence type="inferred from homology"/>
<evidence type="ECO:0000256" key="14">
    <source>
        <dbReference type="SAM" id="Coils"/>
    </source>
</evidence>
<keyword evidence="6 12" id="KW-1133">Transmembrane helix</keyword>
<reference evidence="15 16" key="1">
    <citation type="journal article" date="2016" name="Nat. Commun.">
        <title>Thousands of microbial genomes shed light on interconnected biogeochemical processes in an aquifer system.</title>
        <authorList>
            <person name="Anantharaman K."/>
            <person name="Brown C.T."/>
            <person name="Hug L.A."/>
            <person name="Sharon I."/>
            <person name="Castelle C.J."/>
            <person name="Probst A.J."/>
            <person name="Thomas B.C."/>
            <person name="Singh A."/>
            <person name="Wilkins M.J."/>
            <person name="Karaoz U."/>
            <person name="Brodie E.L."/>
            <person name="Williams K.H."/>
            <person name="Hubbard S.S."/>
            <person name="Banfield J.F."/>
        </authorList>
    </citation>
    <scope>NUCLEOTIDE SEQUENCE [LARGE SCALE GENOMIC DNA]</scope>
</reference>
<dbReference type="AlphaFoldDB" id="A0A1G2FC05"/>
<comment type="subcellular location">
    <subcellularLocation>
        <location evidence="12">Cell membrane</location>
        <topology evidence="12">Single-pass membrane protein</topology>
    </subcellularLocation>
    <subcellularLocation>
        <location evidence="11">Endomembrane system</location>
        <topology evidence="11">Single-pass membrane protein</topology>
    </subcellularLocation>
</comment>
<dbReference type="Pfam" id="PF00430">
    <property type="entry name" value="ATP-synt_B"/>
    <property type="match status" value="1"/>
</dbReference>
<evidence type="ECO:0000256" key="12">
    <source>
        <dbReference type="HAMAP-Rule" id="MF_01398"/>
    </source>
</evidence>
<gene>
    <name evidence="12" type="primary">atpF</name>
    <name evidence="15" type="ORF">A2815_02050</name>
</gene>
<accession>A0A1G2FC05</accession>
<evidence type="ECO:0000256" key="13">
    <source>
        <dbReference type="RuleBase" id="RU003848"/>
    </source>
</evidence>
<dbReference type="CDD" id="cd06503">
    <property type="entry name" value="ATP-synt_Fo_b"/>
    <property type="match status" value="1"/>
</dbReference>
<evidence type="ECO:0000256" key="3">
    <source>
        <dbReference type="ARBA" id="ARBA00022547"/>
    </source>
</evidence>
<dbReference type="HAMAP" id="MF_01398">
    <property type="entry name" value="ATP_synth_b_bprime"/>
    <property type="match status" value="1"/>
</dbReference>
<evidence type="ECO:0000256" key="11">
    <source>
        <dbReference type="ARBA" id="ARBA00037847"/>
    </source>
</evidence>
<organism evidence="15 16">
    <name type="scientific">Candidatus Portnoybacteria bacterium RIFCSPHIGHO2_01_FULL_40_12b</name>
    <dbReference type="NCBI Taxonomy" id="1801994"/>
    <lineage>
        <taxon>Bacteria</taxon>
        <taxon>Candidatus Portnoyibacteriota</taxon>
    </lineage>
</organism>
<dbReference type="GO" id="GO:0012505">
    <property type="term" value="C:endomembrane system"/>
    <property type="evidence" value="ECO:0007669"/>
    <property type="project" value="UniProtKB-SubCell"/>
</dbReference>
<feature type="transmembrane region" description="Helical" evidence="12">
    <location>
        <begin position="12"/>
        <end position="33"/>
    </location>
</feature>
<evidence type="ECO:0000256" key="7">
    <source>
        <dbReference type="ARBA" id="ARBA00023065"/>
    </source>
</evidence>
<comment type="function">
    <text evidence="12">Component of the F(0) channel, it forms part of the peripheral stalk, linking F(1) to F(0).</text>
</comment>
<dbReference type="NCBIfam" id="TIGR01144">
    <property type="entry name" value="ATP_synt_b"/>
    <property type="match status" value="1"/>
</dbReference>
<keyword evidence="7 12" id="KW-0406">Ion transport</keyword>
<keyword evidence="5 12" id="KW-0375">Hydrogen ion transport</keyword>
<comment type="subunit">
    <text evidence="12">F-type ATPases have 2 components, F(1) - the catalytic core - and F(0) - the membrane proton channel. F(1) has five subunits: alpha(3), beta(3), gamma(1), delta(1), epsilon(1). F(0) has three main subunits: a(1), b(2) and c(10-14). The alpha and beta chains form an alternating ring which encloses part of the gamma chain. F(1) is attached to F(0) by a central stalk formed by the gamma and epsilon chains, while a peripheral stalk is formed by the delta and b chains.</text>
</comment>
<dbReference type="GO" id="GO:0005886">
    <property type="term" value="C:plasma membrane"/>
    <property type="evidence" value="ECO:0007669"/>
    <property type="project" value="UniProtKB-SubCell"/>
</dbReference>
<feature type="coiled-coil region" evidence="14">
    <location>
        <begin position="99"/>
        <end position="134"/>
    </location>
</feature>
<evidence type="ECO:0000256" key="2">
    <source>
        <dbReference type="ARBA" id="ARBA00022448"/>
    </source>
</evidence>
<dbReference type="InterPro" id="IPR002146">
    <property type="entry name" value="ATP_synth_b/b'su_bac/chlpt"/>
</dbReference>
<dbReference type="Gene3D" id="6.10.250.1580">
    <property type="match status" value="1"/>
</dbReference>
<dbReference type="PANTHER" id="PTHR33445:SF2">
    <property type="entry name" value="ATP SYNTHASE SUBUNIT B', CHLOROPLASTIC"/>
    <property type="match status" value="1"/>
</dbReference>
<keyword evidence="9 12" id="KW-0066">ATP synthesis</keyword>
<keyword evidence="2 12" id="KW-0813">Transport</keyword>
<evidence type="ECO:0000256" key="1">
    <source>
        <dbReference type="ARBA" id="ARBA00005513"/>
    </source>
</evidence>
<keyword evidence="3 12" id="KW-0138">CF(0)</keyword>
<dbReference type="GO" id="GO:0046933">
    <property type="term" value="F:proton-transporting ATP synthase activity, rotational mechanism"/>
    <property type="evidence" value="ECO:0007669"/>
    <property type="project" value="UniProtKB-UniRule"/>
</dbReference>
<keyword evidence="14" id="KW-0175">Coiled coil</keyword>